<dbReference type="GO" id="GO:0005524">
    <property type="term" value="F:ATP binding"/>
    <property type="evidence" value="ECO:0007669"/>
    <property type="project" value="UniProtKB-KW"/>
</dbReference>
<evidence type="ECO:0000256" key="5">
    <source>
        <dbReference type="SAM" id="MobiDB-lite"/>
    </source>
</evidence>
<dbReference type="Gene3D" id="3.40.50.300">
    <property type="entry name" value="P-loop containing nucleotide triphosphate hydrolases"/>
    <property type="match status" value="1"/>
</dbReference>
<evidence type="ECO:0000313" key="8">
    <source>
        <dbReference type="Proteomes" id="UP000774570"/>
    </source>
</evidence>
<keyword evidence="4" id="KW-1278">Translocase</keyword>
<keyword evidence="3 7" id="KW-0067">ATP-binding</keyword>
<dbReference type="SMART" id="SM00382">
    <property type="entry name" value="AAA"/>
    <property type="match status" value="1"/>
</dbReference>
<dbReference type="SUPFAM" id="SSF52540">
    <property type="entry name" value="P-loop containing nucleoside triphosphate hydrolases"/>
    <property type="match status" value="1"/>
</dbReference>
<keyword evidence="2" id="KW-0547">Nucleotide-binding</keyword>
<dbReference type="PANTHER" id="PTHR42794">
    <property type="entry name" value="HEMIN IMPORT ATP-BINDING PROTEIN HMUV"/>
    <property type="match status" value="1"/>
</dbReference>
<dbReference type="EMBL" id="JAIBOA010000002">
    <property type="protein sequence ID" value="MBW8481427.1"/>
    <property type="molecule type" value="Genomic_DNA"/>
</dbReference>
<comment type="caution">
    <text evidence="7">The sequence shown here is derived from an EMBL/GenBank/DDBJ whole genome shotgun (WGS) entry which is preliminary data.</text>
</comment>
<dbReference type="PANTHER" id="PTHR42794:SF1">
    <property type="entry name" value="HEMIN IMPORT ATP-BINDING PROTEIN HMUV"/>
    <property type="match status" value="1"/>
</dbReference>
<gene>
    <name evidence="7" type="ORF">K1Y72_03515</name>
</gene>
<feature type="region of interest" description="Disordered" evidence="5">
    <location>
        <begin position="1"/>
        <end position="29"/>
    </location>
</feature>
<dbReference type="Proteomes" id="UP000774570">
    <property type="component" value="Unassembled WGS sequence"/>
</dbReference>
<organism evidence="7 8">
    <name type="scientific">Actinomadura parmotrematis</name>
    <dbReference type="NCBI Taxonomy" id="2864039"/>
    <lineage>
        <taxon>Bacteria</taxon>
        <taxon>Bacillati</taxon>
        <taxon>Actinomycetota</taxon>
        <taxon>Actinomycetes</taxon>
        <taxon>Streptosporangiales</taxon>
        <taxon>Thermomonosporaceae</taxon>
        <taxon>Actinomadura</taxon>
    </lineage>
</organism>
<evidence type="ECO:0000259" key="6">
    <source>
        <dbReference type="SMART" id="SM00382"/>
    </source>
</evidence>
<dbReference type="RefSeq" id="WP_220163164.1">
    <property type="nucleotide sequence ID" value="NZ_JAIBOA010000002.1"/>
</dbReference>
<sequence>MSETAVPRPGPQDAGAAEHEHPEPVVDADGLGVRTRRGWIFSGVALRALAGDVVAVAGPGGSGRTSLLLALAGRMRPSAGELRVCGRELPGDEREVRRAAAVARAGGAAVLDPDLTVGDHVRERTLTVKGLRADAFEDVRALVGLSAGDRALVGDIGSAEGTRLALGLALLESPRLIVLDDLDDGAGLAAQRALWETAARVARSSDAAVVASAADAAPAEGSADVLVRLGEGA</sequence>
<accession>A0ABS7FM21</accession>
<evidence type="ECO:0000313" key="7">
    <source>
        <dbReference type="EMBL" id="MBW8481427.1"/>
    </source>
</evidence>
<evidence type="ECO:0000256" key="3">
    <source>
        <dbReference type="ARBA" id="ARBA00022840"/>
    </source>
</evidence>
<reference evidence="7 8" key="1">
    <citation type="submission" date="2021-07" db="EMBL/GenBank/DDBJ databases">
        <title>Actinomadura sp. PM05-2 isolated from lichen.</title>
        <authorList>
            <person name="Somphong A."/>
            <person name="Phongsopitanun W."/>
            <person name="Tanasupawat S."/>
            <person name="Peongsungnone V."/>
        </authorList>
    </citation>
    <scope>NUCLEOTIDE SEQUENCE [LARGE SCALE GENOMIC DNA]</scope>
    <source>
        <strain evidence="7 8">PM05-2</strain>
    </source>
</reference>
<dbReference type="Pfam" id="PF00005">
    <property type="entry name" value="ABC_tran"/>
    <property type="match status" value="1"/>
</dbReference>
<dbReference type="InterPro" id="IPR003439">
    <property type="entry name" value="ABC_transporter-like_ATP-bd"/>
</dbReference>
<dbReference type="InterPro" id="IPR003593">
    <property type="entry name" value="AAA+_ATPase"/>
</dbReference>
<name>A0ABS7FM21_9ACTN</name>
<proteinExistence type="predicted"/>
<keyword evidence="8" id="KW-1185">Reference proteome</keyword>
<feature type="domain" description="AAA+ ATPase" evidence="6">
    <location>
        <begin position="50"/>
        <end position="233"/>
    </location>
</feature>
<evidence type="ECO:0000256" key="4">
    <source>
        <dbReference type="ARBA" id="ARBA00022967"/>
    </source>
</evidence>
<keyword evidence="1" id="KW-0813">Transport</keyword>
<evidence type="ECO:0000256" key="2">
    <source>
        <dbReference type="ARBA" id="ARBA00022741"/>
    </source>
</evidence>
<evidence type="ECO:0000256" key="1">
    <source>
        <dbReference type="ARBA" id="ARBA00022448"/>
    </source>
</evidence>
<protein>
    <submittedName>
        <fullName evidence="7">ATP-binding cassette domain-containing protein</fullName>
    </submittedName>
</protein>
<dbReference type="InterPro" id="IPR027417">
    <property type="entry name" value="P-loop_NTPase"/>
</dbReference>